<accession>A0A8H7VS50</accession>
<dbReference type="Proteomes" id="UP000613177">
    <property type="component" value="Unassembled WGS sequence"/>
</dbReference>
<gene>
    <name evidence="1" type="ORF">INT48_001726</name>
</gene>
<name>A0A8H7VS50_9FUNG</name>
<dbReference type="EMBL" id="JAEPRE010000169">
    <property type="protein sequence ID" value="KAG2231065.1"/>
    <property type="molecule type" value="Genomic_DNA"/>
</dbReference>
<proteinExistence type="predicted"/>
<protein>
    <submittedName>
        <fullName evidence="1">Uncharacterized protein</fullName>
    </submittedName>
</protein>
<evidence type="ECO:0000313" key="1">
    <source>
        <dbReference type="EMBL" id="KAG2231065.1"/>
    </source>
</evidence>
<evidence type="ECO:0000313" key="2">
    <source>
        <dbReference type="Proteomes" id="UP000613177"/>
    </source>
</evidence>
<sequence length="356" mass="41343">MLENIGFPQAGGTGYPKKLSAASKKKVREGSKKITKKWILASGRCVEDVMYSFTKNFFFEHPAHSWLLNFEDPIWGDAFTVTEMEEVKSQHMWDLTKKTLPNDLMNILFKLNNKSKLEEIYNEFNGLWIDPVQERERHWIKSAVIDYCLLFVNNREINHYGSERDLFEEVYKFIRQSRQINSTETKSTFVKFLNEKNKVTDEKEDKKREYESTMDFIYRDIGLGFTKAILPMYDADMSKELIERELEVPKMLRKFLITLAKKNDVNHELLKTAAIVINGFFISIVVVSFKGSVSVVTTSPRLQMPVSVEEIPRLLPRALNLIYTYAMIIKDTVDLVKNSGSIVKLEAEDTYFPAPI</sequence>
<organism evidence="1 2">
    <name type="scientific">Thamnidium elegans</name>
    <dbReference type="NCBI Taxonomy" id="101142"/>
    <lineage>
        <taxon>Eukaryota</taxon>
        <taxon>Fungi</taxon>
        <taxon>Fungi incertae sedis</taxon>
        <taxon>Mucoromycota</taxon>
        <taxon>Mucoromycotina</taxon>
        <taxon>Mucoromycetes</taxon>
        <taxon>Mucorales</taxon>
        <taxon>Mucorineae</taxon>
        <taxon>Mucoraceae</taxon>
        <taxon>Thamnidium</taxon>
    </lineage>
</organism>
<comment type="caution">
    <text evidence="1">The sequence shown here is derived from an EMBL/GenBank/DDBJ whole genome shotgun (WGS) entry which is preliminary data.</text>
</comment>
<dbReference type="AlphaFoldDB" id="A0A8H7VS50"/>
<keyword evidence="2" id="KW-1185">Reference proteome</keyword>
<reference evidence="1" key="1">
    <citation type="submission" date="2021-01" db="EMBL/GenBank/DDBJ databases">
        <title>Metabolic potential, ecology and presence of endohyphal bacteria is reflected in genomic diversity of Mucoromycotina.</title>
        <authorList>
            <person name="Muszewska A."/>
            <person name="Okrasinska A."/>
            <person name="Steczkiewicz K."/>
            <person name="Drgas O."/>
            <person name="Orlowska M."/>
            <person name="Perlinska-Lenart U."/>
            <person name="Aleksandrzak-Piekarczyk T."/>
            <person name="Szatraj K."/>
            <person name="Zielenkiewicz U."/>
            <person name="Pilsyk S."/>
            <person name="Malc E."/>
            <person name="Mieczkowski P."/>
            <person name="Kruszewska J.S."/>
            <person name="Biernat P."/>
            <person name="Pawlowska J."/>
        </authorList>
    </citation>
    <scope>NUCLEOTIDE SEQUENCE</scope>
    <source>
        <strain evidence="1">WA0000018081</strain>
    </source>
</reference>